<keyword evidence="2" id="KW-1185">Reference proteome</keyword>
<comment type="caution">
    <text evidence="1">The sequence shown here is derived from an EMBL/GenBank/DDBJ whole genome shotgun (WGS) entry which is preliminary data.</text>
</comment>
<reference evidence="1 2" key="1">
    <citation type="journal article" date="2011" name="J. Bacteriol.">
        <title>Genome sequence of the algicidal bacterium Kordia algicida OT-1.</title>
        <authorList>
            <person name="Lee H.S."/>
            <person name="Kang S.G."/>
            <person name="Kwon K.K."/>
            <person name="Lee J.H."/>
            <person name="Kim S.J."/>
        </authorList>
    </citation>
    <scope>NUCLEOTIDE SEQUENCE [LARGE SCALE GENOMIC DNA]</scope>
    <source>
        <strain evidence="1 2">OT-1</strain>
    </source>
</reference>
<dbReference type="RefSeq" id="WP_007093240.1">
    <property type="nucleotide sequence ID" value="NZ_CP142125.1"/>
</dbReference>
<dbReference type="HOGENOM" id="CLU_2898353_0_0_10"/>
<dbReference type="OrthoDB" id="9934692at2"/>
<evidence type="ECO:0000313" key="2">
    <source>
        <dbReference type="Proteomes" id="UP000002945"/>
    </source>
</evidence>
<dbReference type="EMBL" id="ABIB01000004">
    <property type="protein sequence ID" value="EDP96410.1"/>
    <property type="molecule type" value="Genomic_DNA"/>
</dbReference>
<accession>A9DVE3</accession>
<dbReference type="AlphaFoldDB" id="A9DVE3"/>
<sequence length="62" mass="6920">MKKRDFKTLKLNKSIVSNFKTEELKGGQSTIPSVCINVLCHLSKDAPCHTEYSDCDCPTGRC</sequence>
<organism evidence="1 2">
    <name type="scientific">Kordia algicida OT-1</name>
    <dbReference type="NCBI Taxonomy" id="391587"/>
    <lineage>
        <taxon>Bacteria</taxon>
        <taxon>Pseudomonadati</taxon>
        <taxon>Bacteroidota</taxon>
        <taxon>Flavobacteriia</taxon>
        <taxon>Flavobacteriales</taxon>
        <taxon>Flavobacteriaceae</taxon>
        <taxon>Kordia</taxon>
    </lineage>
</organism>
<evidence type="ECO:0000313" key="1">
    <source>
        <dbReference type="EMBL" id="EDP96410.1"/>
    </source>
</evidence>
<gene>
    <name evidence="1" type="ORF">KAOT1_03337</name>
</gene>
<dbReference type="Proteomes" id="UP000002945">
    <property type="component" value="Unassembled WGS sequence"/>
</dbReference>
<name>A9DVE3_9FLAO</name>
<proteinExistence type="predicted"/>
<protein>
    <submittedName>
        <fullName evidence="1">Uncharacterized protein</fullName>
    </submittedName>
</protein>